<protein>
    <submittedName>
        <fullName evidence="1">Uncharacterized protein</fullName>
    </submittedName>
</protein>
<dbReference type="InParanoid" id="A0A1X7UIF9"/>
<accession>A0A1X7UIF9</accession>
<dbReference type="PROSITE" id="PS51257">
    <property type="entry name" value="PROKAR_LIPOPROTEIN"/>
    <property type="match status" value="1"/>
</dbReference>
<reference evidence="1" key="1">
    <citation type="submission" date="2017-05" db="UniProtKB">
        <authorList>
            <consortium name="EnsemblMetazoa"/>
        </authorList>
    </citation>
    <scope>IDENTIFICATION</scope>
</reference>
<evidence type="ECO:0000313" key="1">
    <source>
        <dbReference type="EnsemblMetazoa" id="Aqu2.1.27542_001"/>
    </source>
</evidence>
<dbReference type="AlphaFoldDB" id="A0A1X7UIF9"/>
<organism evidence="1">
    <name type="scientific">Amphimedon queenslandica</name>
    <name type="common">Sponge</name>
    <dbReference type="NCBI Taxonomy" id="400682"/>
    <lineage>
        <taxon>Eukaryota</taxon>
        <taxon>Metazoa</taxon>
        <taxon>Porifera</taxon>
        <taxon>Demospongiae</taxon>
        <taxon>Heteroscleromorpha</taxon>
        <taxon>Haplosclerida</taxon>
        <taxon>Niphatidae</taxon>
        <taxon>Amphimedon</taxon>
    </lineage>
</organism>
<proteinExistence type="predicted"/>
<sequence length="164" mass="19286">MEHRCVAFFVCLVSLWIIDYALSTPILLLGFASCQQWTRKHESYLLIVNILRIIKRVYSPTIRTNDILFSTHSFPAIPLSYSGMHSRDIYNTYKCVKRHHFSFLLLTPPQLDIFVLRYPCTIYLNFALGVKVLYYLHTHKSSCDKMECRETIYSAFFVTIVHVH</sequence>
<dbReference type="EnsemblMetazoa" id="Aqu2.1.27542_001">
    <property type="protein sequence ID" value="Aqu2.1.27542_001"/>
    <property type="gene ID" value="Aqu2.1.27542"/>
</dbReference>
<name>A0A1X7UIF9_AMPQE</name>